<evidence type="ECO:0000256" key="7">
    <source>
        <dbReference type="SAM" id="SignalP"/>
    </source>
</evidence>
<dbReference type="AlphaFoldDB" id="A0A2C9CDB0"/>
<reference evidence="10" key="1">
    <citation type="submission" date="2017-10" db="EMBL/GenBank/DDBJ databases">
        <authorList>
            <person name="Frank J."/>
        </authorList>
    </citation>
    <scope>NUCLEOTIDE SEQUENCE [LARGE SCALE GENOMIC DNA]</scope>
</reference>
<evidence type="ECO:0000313" key="10">
    <source>
        <dbReference type="Proteomes" id="UP000221734"/>
    </source>
</evidence>
<dbReference type="InterPro" id="IPR051156">
    <property type="entry name" value="Mito/Outer_Membr_Metalloprot"/>
</dbReference>
<keyword evidence="5 6" id="KW-0482">Metalloprotease</keyword>
<dbReference type="Proteomes" id="UP000221734">
    <property type="component" value="Chromosome Kuenenia_stuttgartiensis_MBR1"/>
</dbReference>
<dbReference type="GO" id="GO:0016020">
    <property type="term" value="C:membrane"/>
    <property type="evidence" value="ECO:0007669"/>
    <property type="project" value="TreeGrafter"/>
</dbReference>
<keyword evidence="7" id="KW-0732">Signal</keyword>
<evidence type="ECO:0000259" key="8">
    <source>
        <dbReference type="Pfam" id="PF01435"/>
    </source>
</evidence>
<gene>
    <name evidence="9" type="ORF">KSMBR1_1189</name>
</gene>
<dbReference type="Gene3D" id="3.30.2010.10">
    <property type="entry name" value="Metalloproteases ('zincins'), catalytic domain"/>
    <property type="match status" value="1"/>
</dbReference>
<evidence type="ECO:0000256" key="1">
    <source>
        <dbReference type="ARBA" id="ARBA00022670"/>
    </source>
</evidence>
<feature type="signal peptide" evidence="7">
    <location>
        <begin position="1"/>
        <end position="21"/>
    </location>
</feature>
<dbReference type="EMBL" id="LT934425">
    <property type="protein sequence ID" value="SOH03692.1"/>
    <property type="molecule type" value="Genomic_DNA"/>
</dbReference>
<evidence type="ECO:0000256" key="6">
    <source>
        <dbReference type="RuleBase" id="RU003983"/>
    </source>
</evidence>
<dbReference type="OrthoDB" id="9810445at2"/>
<accession>A0A2C9CDB0</accession>
<organism evidence="9 10">
    <name type="scientific">Kuenenia stuttgartiensis</name>
    <dbReference type="NCBI Taxonomy" id="174633"/>
    <lineage>
        <taxon>Bacteria</taxon>
        <taxon>Pseudomonadati</taxon>
        <taxon>Planctomycetota</taxon>
        <taxon>Candidatus Brocadiia</taxon>
        <taxon>Candidatus Brocadiales</taxon>
        <taxon>Candidatus Brocadiaceae</taxon>
        <taxon>Candidatus Kuenenia</taxon>
    </lineage>
</organism>
<keyword evidence="1 6" id="KW-0645">Protease</keyword>
<keyword evidence="2" id="KW-0479">Metal-binding</keyword>
<dbReference type="CDD" id="cd07331">
    <property type="entry name" value="M48C_Oma1_like"/>
    <property type="match status" value="1"/>
</dbReference>
<dbReference type="KEGG" id="kst:KSMBR1_1189"/>
<comment type="cofactor">
    <cofactor evidence="6">
        <name>Zn(2+)</name>
        <dbReference type="ChEBI" id="CHEBI:29105"/>
    </cofactor>
    <text evidence="6">Binds 1 zinc ion per subunit.</text>
</comment>
<proteinExistence type="inferred from homology"/>
<feature type="chain" id="PRO_5012451741" description="Peptidase M48 domain-containing protein" evidence="7">
    <location>
        <begin position="22"/>
        <end position="273"/>
    </location>
</feature>
<dbReference type="GO" id="GO:0051603">
    <property type="term" value="P:proteolysis involved in protein catabolic process"/>
    <property type="evidence" value="ECO:0007669"/>
    <property type="project" value="TreeGrafter"/>
</dbReference>
<protein>
    <recommendedName>
        <fullName evidence="8">Peptidase M48 domain-containing protein</fullName>
    </recommendedName>
</protein>
<feature type="domain" description="Peptidase M48" evidence="8">
    <location>
        <begin position="74"/>
        <end position="258"/>
    </location>
</feature>
<keyword evidence="3 6" id="KW-0378">Hydrolase</keyword>
<evidence type="ECO:0000313" key="9">
    <source>
        <dbReference type="EMBL" id="SOH03692.1"/>
    </source>
</evidence>
<dbReference type="GO" id="GO:0046872">
    <property type="term" value="F:metal ion binding"/>
    <property type="evidence" value="ECO:0007669"/>
    <property type="project" value="UniProtKB-KW"/>
</dbReference>
<dbReference type="Pfam" id="PF01435">
    <property type="entry name" value="Peptidase_M48"/>
    <property type="match status" value="1"/>
</dbReference>
<dbReference type="RefSeq" id="WP_099324475.1">
    <property type="nucleotide sequence ID" value="NZ_LT934425.1"/>
</dbReference>
<evidence type="ECO:0000256" key="3">
    <source>
        <dbReference type="ARBA" id="ARBA00022801"/>
    </source>
</evidence>
<dbReference type="PANTHER" id="PTHR22726">
    <property type="entry name" value="METALLOENDOPEPTIDASE OMA1"/>
    <property type="match status" value="1"/>
</dbReference>
<evidence type="ECO:0000256" key="4">
    <source>
        <dbReference type="ARBA" id="ARBA00022833"/>
    </source>
</evidence>
<dbReference type="InterPro" id="IPR001915">
    <property type="entry name" value="Peptidase_M48"/>
</dbReference>
<evidence type="ECO:0000256" key="2">
    <source>
        <dbReference type="ARBA" id="ARBA00022723"/>
    </source>
</evidence>
<keyword evidence="4 6" id="KW-0862">Zinc</keyword>
<evidence type="ECO:0000256" key="5">
    <source>
        <dbReference type="ARBA" id="ARBA00023049"/>
    </source>
</evidence>
<dbReference type="GO" id="GO:0004222">
    <property type="term" value="F:metalloendopeptidase activity"/>
    <property type="evidence" value="ECO:0007669"/>
    <property type="project" value="InterPro"/>
</dbReference>
<comment type="similarity">
    <text evidence="6">Belongs to the peptidase M48 family.</text>
</comment>
<keyword evidence="10" id="KW-1185">Reference proteome</keyword>
<name>A0A2C9CDB0_KUEST</name>
<dbReference type="PANTHER" id="PTHR22726:SF24">
    <property type="entry name" value="M48 FAMILY METALLOPEPTIDASE"/>
    <property type="match status" value="1"/>
</dbReference>
<sequence length="273" mass="30895">MHFQKKNISYFLILISFFCLSCSSVPITGRKQVSFIPESTILNMSFQQYQEFVKTNALSKNQEESNMVKKVGKRIQGAVEQYFAQNNMSHELKDYAWEFNLVESNDVNAWAMPGGKVVVYTGILPVTKDENGLAVVMGHEVAHAVAKHGNERMSQELMTQMGETAVSVALSGKSDMTKQVVSAAYGYGSQYGVLLPYSRLHESEADYLGLIFMAMAGYDPHHAVDFWQRMADTKNGETVPEFMSTHPSDDTRIRKIREKIPEAMQYYKKPMEQ</sequence>